<evidence type="ECO:0000313" key="2">
    <source>
        <dbReference type="Proteomes" id="UP001497453"/>
    </source>
</evidence>
<gene>
    <name evidence="1" type="ORF">GFSPODELE1_LOCUS2969</name>
</gene>
<name>A0ABP1CWI5_9APHY</name>
<dbReference type="SUPFAM" id="SSF52047">
    <property type="entry name" value="RNI-like"/>
    <property type="match status" value="1"/>
</dbReference>
<sequence length="437" mass="50665">MSLQPRLPESVQLRIIAHVPEKAAKIFRACSLTCRAWREPSQRLLHKWVWIQAPGAQMPLDAAKPLSLDRYSDPRVASYVTEINLEGFDFSIYTPPTAQHVEVTGDDIAFRLLERFPNLRLVKFDDCMRIERPNGDISALERVFRNVERMNVSDSDSSNFIGFFSFLFSFPRLSVLELTRVAWYDNEHPDLQEFMLSQDSFALVTHLEELRFCNAVADDHCPVLFDIRGWLSVIPHVQFHPNFRLVFGYAKAFEGRYLPALLKALGPALKRLHLRDMPKPLRVFNFPHLLIFNTSLREIAITIDRKRNGPEWVRYVLSQVAPTACIRKLVFKCDVYDKNALQAWTRGGIDLPEPELEGSLPFLQLNGLLSIPQYSRLEEVVINYHWPDELPEDNREAMEWMEECLLEDLEEDLPNLCSNVKVTLKRRTKLITQVDDD</sequence>
<evidence type="ECO:0000313" key="1">
    <source>
        <dbReference type="EMBL" id="CAL1700041.1"/>
    </source>
</evidence>
<keyword evidence="2" id="KW-1185">Reference proteome</keyword>
<organism evidence="1 2">
    <name type="scientific">Somion occarium</name>
    <dbReference type="NCBI Taxonomy" id="3059160"/>
    <lineage>
        <taxon>Eukaryota</taxon>
        <taxon>Fungi</taxon>
        <taxon>Dikarya</taxon>
        <taxon>Basidiomycota</taxon>
        <taxon>Agaricomycotina</taxon>
        <taxon>Agaricomycetes</taxon>
        <taxon>Polyporales</taxon>
        <taxon>Cerrenaceae</taxon>
        <taxon>Somion</taxon>
    </lineage>
</organism>
<dbReference type="Gene3D" id="3.80.10.10">
    <property type="entry name" value="Ribonuclease Inhibitor"/>
    <property type="match status" value="1"/>
</dbReference>
<dbReference type="InterPro" id="IPR032675">
    <property type="entry name" value="LRR_dom_sf"/>
</dbReference>
<reference evidence="2" key="1">
    <citation type="submission" date="2024-04" db="EMBL/GenBank/DDBJ databases">
        <authorList>
            <person name="Shaw F."/>
            <person name="Minotto A."/>
        </authorList>
    </citation>
    <scope>NUCLEOTIDE SEQUENCE [LARGE SCALE GENOMIC DNA]</scope>
</reference>
<accession>A0ABP1CWI5</accession>
<proteinExistence type="predicted"/>
<protein>
    <recommendedName>
        <fullName evidence="3">F-box domain-containing protein</fullName>
    </recommendedName>
</protein>
<dbReference type="Proteomes" id="UP001497453">
    <property type="component" value="Chromosome 2"/>
</dbReference>
<evidence type="ECO:0008006" key="3">
    <source>
        <dbReference type="Google" id="ProtNLM"/>
    </source>
</evidence>
<dbReference type="EMBL" id="OZ037945">
    <property type="protein sequence ID" value="CAL1700041.1"/>
    <property type="molecule type" value="Genomic_DNA"/>
</dbReference>